<dbReference type="PANTHER" id="PTHR43464:SF19">
    <property type="entry name" value="UBIQUINONE BIOSYNTHESIS O-METHYLTRANSFERASE, MITOCHONDRIAL"/>
    <property type="match status" value="1"/>
</dbReference>
<dbReference type="InterPro" id="IPR041698">
    <property type="entry name" value="Methyltransf_25"/>
</dbReference>
<evidence type="ECO:0000313" key="6">
    <source>
        <dbReference type="Proteomes" id="UP000681340"/>
    </source>
</evidence>
<name>A0A919SR90_9ACTN</name>
<keyword evidence="2" id="KW-0808">Transferase</keyword>
<dbReference type="AlphaFoldDB" id="A0A919SR90"/>
<feature type="domain" description="Methyltransferase" evidence="4">
    <location>
        <begin position="49"/>
        <end position="141"/>
    </location>
</feature>
<gene>
    <name evidence="5" type="ORF">Aau02nite_73550</name>
</gene>
<dbReference type="SUPFAM" id="SSF53335">
    <property type="entry name" value="S-adenosyl-L-methionine-dependent methyltransferases"/>
    <property type="match status" value="1"/>
</dbReference>
<dbReference type="Pfam" id="PF13649">
    <property type="entry name" value="Methyltransf_25"/>
    <property type="match status" value="1"/>
</dbReference>
<dbReference type="GO" id="GO:0008168">
    <property type="term" value="F:methyltransferase activity"/>
    <property type="evidence" value="ECO:0007669"/>
    <property type="project" value="UniProtKB-KW"/>
</dbReference>
<evidence type="ECO:0000256" key="1">
    <source>
        <dbReference type="ARBA" id="ARBA00022603"/>
    </source>
</evidence>
<dbReference type="Proteomes" id="UP000681340">
    <property type="component" value="Unassembled WGS sequence"/>
</dbReference>
<dbReference type="RefSeq" id="WP_212993196.1">
    <property type="nucleotide sequence ID" value="NZ_BAABEA010000009.1"/>
</dbReference>
<protein>
    <recommendedName>
        <fullName evidence="4">Methyltransferase domain-containing protein</fullName>
    </recommendedName>
</protein>
<dbReference type="GO" id="GO:0032259">
    <property type="term" value="P:methylation"/>
    <property type="evidence" value="ECO:0007669"/>
    <property type="project" value="UniProtKB-KW"/>
</dbReference>
<dbReference type="InterPro" id="IPR029063">
    <property type="entry name" value="SAM-dependent_MTases_sf"/>
</dbReference>
<sequence length="254" mass="28056">MKPGTGTGAEQYDSIGARFEESKSTAAFSAADTFTLRGALGEVTGLAALDLACGYGYNTRLLAARGARPVVGVDVSVEMIRLAEKNEAGSPMGIDYVVADVADLPSLRRFDLATAIYLFNYAPTRAALDSMFRGIRANLADHGRLLAIVANPTPFPEANYDEFGLRILERVPGREVPLIRQEFTTDPPTPLEDYEWQLADYEGAARRAGFDTVQWSPIRTPPPDRERDEAFWRRYRRHPVSSLMTCVVHGDPDR</sequence>
<dbReference type="Gene3D" id="3.40.50.150">
    <property type="entry name" value="Vaccinia Virus protein VP39"/>
    <property type="match status" value="1"/>
</dbReference>
<evidence type="ECO:0000259" key="4">
    <source>
        <dbReference type="Pfam" id="PF13649"/>
    </source>
</evidence>
<keyword evidence="1" id="KW-0489">Methyltransferase</keyword>
<dbReference type="PANTHER" id="PTHR43464">
    <property type="entry name" value="METHYLTRANSFERASE"/>
    <property type="match status" value="1"/>
</dbReference>
<proteinExistence type="predicted"/>
<evidence type="ECO:0000256" key="3">
    <source>
        <dbReference type="ARBA" id="ARBA00022691"/>
    </source>
</evidence>
<evidence type="ECO:0000256" key="2">
    <source>
        <dbReference type="ARBA" id="ARBA00022679"/>
    </source>
</evidence>
<reference evidence="5" key="1">
    <citation type="submission" date="2021-03" db="EMBL/GenBank/DDBJ databases">
        <title>Whole genome shotgun sequence of Actinoplanes auranticolor NBRC 12245.</title>
        <authorList>
            <person name="Komaki H."/>
            <person name="Tamura T."/>
        </authorList>
    </citation>
    <scope>NUCLEOTIDE SEQUENCE</scope>
    <source>
        <strain evidence="5">NBRC 12245</strain>
    </source>
</reference>
<keyword evidence="3" id="KW-0949">S-adenosyl-L-methionine</keyword>
<organism evidence="5 6">
    <name type="scientific">Actinoplanes auranticolor</name>
    <dbReference type="NCBI Taxonomy" id="47988"/>
    <lineage>
        <taxon>Bacteria</taxon>
        <taxon>Bacillati</taxon>
        <taxon>Actinomycetota</taxon>
        <taxon>Actinomycetes</taxon>
        <taxon>Micromonosporales</taxon>
        <taxon>Micromonosporaceae</taxon>
        <taxon>Actinoplanes</taxon>
    </lineage>
</organism>
<evidence type="ECO:0000313" key="5">
    <source>
        <dbReference type="EMBL" id="GIM76966.1"/>
    </source>
</evidence>
<accession>A0A919SR90</accession>
<dbReference type="CDD" id="cd02440">
    <property type="entry name" value="AdoMet_MTases"/>
    <property type="match status" value="1"/>
</dbReference>
<dbReference type="EMBL" id="BOQL01000065">
    <property type="protein sequence ID" value="GIM76966.1"/>
    <property type="molecule type" value="Genomic_DNA"/>
</dbReference>
<keyword evidence="6" id="KW-1185">Reference proteome</keyword>
<comment type="caution">
    <text evidence="5">The sequence shown here is derived from an EMBL/GenBank/DDBJ whole genome shotgun (WGS) entry which is preliminary data.</text>
</comment>